<dbReference type="PROSITE" id="PS50113">
    <property type="entry name" value="PAC"/>
    <property type="match status" value="1"/>
</dbReference>
<dbReference type="EC" id="2.7.13.3" evidence="2"/>
<dbReference type="InterPro" id="IPR003661">
    <property type="entry name" value="HisK_dim/P_dom"/>
</dbReference>
<organism evidence="9 10">
    <name type="scientific">Chitinophaga niabensis</name>
    <dbReference type="NCBI Taxonomy" id="536979"/>
    <lineage>
        <taxon>Bacteria</taxon>
        <taxon>Pseudomonadati</taxon>
        <taxon>Bacteroidota</taxon>
        <taxon>Chitinophagia</taxon>
        <taxon>Chitinophagales</taxon>
        <taxon>Chitinophagaceae</taxon>
        <taxon>Chitinophaga</taxon>
    </lineage>
</organism>
<name>A0A1N6JE59_9BACT</name>
<dbReference type="InterPro" id="IPR013655">
    <property type="entry name" value="PAS_fold_3"/>
</dbReference>
<dbReference type="EMBL" id="FSRA01000002">
    <property type="protein sequence ID" value="SIO42416.1"/>
    <property type="molecule type" value="Genomic_DNA"/>
</dbReference>
<evidence type="ECO:0000259" key="8">
    <source>
        <dbReference type="PROSITE" id="PS50113"/>
    </source>
</evidence>
<dbReference type="InterPro" id="IPR000014">
    <property type="entry name" value="PAS"/>
</dbReference>
<dbReference type="PROSITE" id="PS51257">
    <property type="entry name" value="PROKAR_LIPOPROTEIN"/>
    <property type="match status" value="1"/>
</dbReference>
<feature type="domain" description="PAS" evidence="7">
    <location>
        <begin position="199"/>
        <end position="268"/>
    </location>
</feature>
<keyword evidence="5" id="KW-0418">Kinase</keyword>
<feature type="domain" description="PAS" evidence="7">
    <location>
        <begin position="321"/>
        <end position="366"/>
    </location>
</feature>
<keyword evidence="6" id="KW-0472">Membrane</keyword>
<dbReference type="AlphaFoldDB" id="A0A1N6JE59"/>
<keyword evidence="10" id="KW-1185">Reference proteome</keyword>
<dbReference type="STRING" id="536979.SAMN04488055_3899"/>
<evidence type="ECO:0000256" key="1">
    <source>
        <dbReference type="ARBA" id="ARBA00000085"/>
    </source>
</evidence>
<gene>
    <name evidence="9" type="ORF">SAMN04488055_3899</name>
</gene>
<dbReference type="PANTHER" id="PTHR43304:SF1">
    <property type="entry name" value="PAC DOMAIN-CONTAINING PROTEIN"/>
    <property type="match status" value="1"/>
</dbReference>
<dbReference type="Gene3D" id="1.10.287.130">
    <property type="match status" value="1"/>
</dbReference>
<dbReference type="InterPro" id="IPR052162">
    <property type="entry name" value="Sensor_kinase/Photoreceptor"/>
</dbReference>
<keyword evidence="3" id="KW-0597">Phosphoprotein</keyword>
<evidence type="ECO:0000313" key="10">
    <source>
        <dbReference type="Proteomes" id="UP000185003"/>
    </source>
</evidence>
<dbReference type="Gene3D" id="3.30.450.20">
    <property type="entry name" value="PAS domain"/>
    <property type="match status" value="3"/>
</dbReference>
<evidence type="ECO:0000256" key="5">
    <source>
        <dbReference type="ARBA" id="ARBA00022777"/>
    </source>
</evidence>
<dbReference type="OrthoDB" id="9124519at2"/>
<dbReference type="Proteomes" id="UP000185003">
    <property type="component" value="Unassembled WGS sequence"/>
</dbReference>
<dbReference type="PROSITE" id="PS50112">
    <property type="entry name" value="PAS"/>
    <property type="match status" value="2"/>
</dbReference>
<dbReference type="SMART" id="SM00091">
    <property type="entry name" value="PAS"/>
    <property type="match status" value="3"/>
</dbReference>
<evidence type="ECO:0000313" key="9">
    <source>
        <dbReference type="EMBL" id="SIO42416.1"/>
    </source>
</evidence>
<dbReference type="InterPro" id="IPR001610">
    <property type="entry name" value="PAC"/>
</dbReference>
<dbReference type="CDD" id="cd00082">
    <property type="entry name" value="HisKA"/>
    <property type="match status" value="1"/>
</dbReference>
<keyword evidence="6" id="KW-1133">Transmembrane helix</keyword>
<dbReference type="Pfam" id="PF13426">
    <property type="entry name" value="PAS_9"/>
    <property type="match status" value="2"/>
</dbReference>
<dbReference type="GO" id="GO:0000155">
    <property type="term" value="F:phosphorelay sensor kinase activity"/>
    <property type="evidence" value="ECO:0007669"/>
    <property type="project" value="InterPro"/>
</dbReference>
<dbReference type="NCBIfam" id="TIGR00229">
    <property type="entry name" value="sensory_box"/>
    <property type="match status" value="3"/>
</dbReference>
<sequence length="517" mass="60295">MSYTALKAASLYLLLGLVWISCYSWIWLSLAARFPVVNPALLQYLLHAFFIAGSAIFIYVLVRKDFRKNINHSEQYRQLFYEHPVPMWIYEWKTLRFLAVNNAAIQKYGYSREEFRRMSILDIRDPSTIPQILEDVKKTIQHVAYRGIWQHRKKNREIFAVEIYSHSTKYRGRDARIVMAIDVDAEIRSTIMAKDIGTRYELLAQVTQDYIYYWDIATNHVTRNHGPASLFGYKEEDILNNGDWWKENVHPDDIGKVMTSVEQAMRNGDINWEEEYRFRCANGQYKYVNDRGYIIYNDQKQPVRMIGAVQDIDDNTRQKHEIELLSMVASKTINSVLITNAAGEIEWVNEGFVAQTGYSLIESLGRRPRELLSGPASNEDTLQEIDLKMASKKPFSEEYVNYKKNGEAYWVKMDVTPILQEDGNVFKFVSIQTDITERKKFVNQLQHQNELLQEIARINSHDIRKPVASILGIVSVMDLDKNEPALNSRLLQMLQESTKELDAMLFKIQDNLKKIND</sequence>
<dbReference type="SUPFAM" id="SSF55785">
    <property type="entry name" value="PYP-like sensor domain (PAS domain)"/>
    <property type="match status" value="3"/>
</dbReference>
<keyword evidence="6" id="KW-0812">Transmembrane</keyword>
<dbReference type="PANTHER" id="PTHR43304">
    <property type="entry name" value="PHYTOCHROME-LIKE PROTEIN CPH1"/>
    <property type="match status" value="1"/>
</dbReference>
<proteinExistence type="predicted"/>
<evidence type="ECO:0000256" key="2">
    <source>
        <dbReference type="ARBA" id="ARBA00012438"/>
    </source>
</evidence>
<reference evidence="9 10" key="1">
    <citation type="submission" date="2016-11" db="EMBL/GenBank/DDBJ databases">
        <authorList>
            <person name="Jaros S."/>
            <person name="Januszkiewicz K."/>
            <person name="Wedrychowicz H."/>
        </authorList>
    </citation>
    <scope>NUCLEOTIDE SEQUENCE [LARGE SCALE GENOMIC DNA]</scope>
    <source>
        <strain evidence="9 10">DSM 24787</strain>
    </source>
</reference>
<comment type="catalytic activity">
    <reaction evidence="1">
        <text>ATP + protein L-histidine = ADP + protein N-phospho-L-histidine.</text>
        <dbReference type="EC" id="2.7.13.3"/>
    </reaction>
</comment>
<dbReference type="RefSeq" id="WP_084185712.1">
    <property type="nucleotide sequence ID" value="NZ_FSRA01000002.1"/>
</dbReference>
<dbReference type="InterPro" id="IPR000700">
    <property type="entry name" value="PAS-assoc_C"/>
</dbReference>
<dbReference type="SUPFAM" id="SSF47384">
    <property type="entry name" value="Homodimeric domain of signal transducing histidine kinase"/>
    <property type="match status" value="1"/>
</dbReference>
<evidence type="ECO:0000256" key="6">
    <source>
        <dbReference type="SAM" id="Phobius"/>
    </source>
</evidence>
<feature type="transmembrane region" description="Helical" evidence="6">
    <location>
        <begin position="41"/>
        <end position="62"/>
    </location>
</feature>
<dbReference type="InterPro" id="IPR035965">
    <property type="entry name" value="PAS-like_dom_sf"/>
</dbReference>
<evidence type="ECO:0000259" key="7">
    <source>
        <dbReference type="PROSITE" id="PS50112"/>
    </source>
</evidence>
<feature type="domain" description="PAC" evidence="8">
    <location>
        <begin position="395"/>
        <end position="447"/>
    </location>
</feature>
<keyword evidence="4" id="KW-0808">Transferase</keyword>
<dbReference type="InterPro" id="IPR036097">
    <property type="entry name" value="HisK_dim/P_sf"/>
</dbReference>
<evidence type="ECO:0000256" key="4">
    <source>
        <dbReference type="ARBA" id="ARBA00022679"/>
    </source>
</evidence>
<dbReference type="Pfam" id="PF08447">
    <property type="entry name" value="PAS_3"/>
    <property type="match status" value="1"/>
</dbReference>
<dbReference type="CDD" id="cd00130">
    <property type="entry name" value="PAS"/>
    <property type="match status" value="3"/>
</dbReference>
<protein>
    <recommendedName>
        <fullName evidence="2">histidine kinase</fullName>
        <ecNumber evidence="2">2.7.13.3</ecNumber>
    </recommendedName>
</protein>
<accession>A0A1N6JE59</accession>
<evidence type="ECO:0000256" key="3">
    <source>
        <dbReference type="ARBA" id="ARBA00022553"/>
    </source>
</evidence>
<dbReference type="SMART" id="SM00086">
    <property type="entry name" value="PAC"/>
    <property type="match status" value="3"/>
</dbReference>